<reference evidence="2" key="1">
    <citation type="journal article" date="2022" name="Mol. Ecol. Resour.">
        <title>The genomes of chicory, endive, great burdock and yacon provide insights into Asteraceae palaeo-polyploidization history and plant inulin production.</title>
        <authorList>
            <person name="Fan W."/>
            <person name="Wang S."/>
            <person name="Wang H."/>
            <person name="Wang A."/>
            <person name="Jiang F."/>
            <person name="Liu H."/>
            <person name="Zhao H."/>
            <person name="Xu D."/>
            <person name="Zhang Y."/>
        </authorList>
    </citation>
    <scope>NUCLEOTIDE SEQUENCE [LARGE SCALE GENOMIC DNA]</scope>
    <source>
        <strain evidence="2">cv. Niubang</strain>
    </source>
</reference>
<evidence type="ECO:0000313" key="1">
    <source>
        <dbReference type="EMBL" id="KAI3673032.1"/>
    </source>
</evidence>
<name>A0ACB8XRX6_ARCLA</name>
<accession>A0ACB8XRX6</accession>
<organism evidence="1 2">
    <name type="scientific">Arctium lappa</name>
    <name type="common">Greater burdock</name>
    <name type="synonym">Lappa major</name>
    <dbReference type="NCBI Taxonomy" id="4217"/>
    <lineage>
        <taxon>Eukaryota</taxon>
        <taxon>Viridiplantae</taxon>
        <taxon>Streptophyta</taxon>
        <taxon>Embryophyta</taxon>
        <taxon>Tracheophyta</taxon>
        <taxon>Spermatophyta</taxon>
        <taxon>Magnoliopsida</taxon>
        <taxon>eudicotyledons</taxon>
        <taxon>Gunneridae</taxon>
        <taxon>Pentapetalae</taxon>
        <taxon>asterids</taxon>
        <taxon>campanulids</taxon>
        <taxon>Asterales</taxon>
        <taxon>Asteraceae</taxon>
        <taxon>Carduoideae</taxon>
        <taxon>Cardueae</taxon>
        <taxon>Arctiinae</taxon>
        <taxon>Arctium</taxon>
    </lineage>
</organism>
<sequence length="294" mass="33045">MPCGKQVTSGTSNSPRRAEPTNETPRLISLISPNLNSTPIVVFFSFFLIHISSISQCDMEYSLSPPVTEAQRCLVASEMTGDLNDFVEQEESSIMESPKGESSEWTNEKHSLYLKSMEASFVDQLYNSFNMRSSQTQNQCSSDSLSSRRIHANNRYPSGQFKVQQHGLWSRIDFKRENVVLKEAETPHVSLGNQWIQHFTNGSRHEAAQTLPPQEKPSSTAKSQKFAVSDSKLCFQQTSGSDTEVTDQNFVEDSAVEKVNTPTPCSKKRKSTRVSESGNDQAASFWHFSCHRNR</sequence>
<dbReference type="Proteomes" id="UP001055879">
    <property type="component" value="Linkage Group LG15"/>
</dbReference>
<keyword evidence="2" id="KW-1185">Reference proteome</keyword>
<dbReference type="EMBL" id="CM042061">
    <property type="protein sequence ID" value="KAI3673032.1"/>
    <property type="molecule type" value="Genomic_DNA"/>
</dbReference>
<comment type="caution">
    <text evidence="1">The sequence shown here is derived from an EMBL/GenBank/DDBJ whole genome shotgun (WGS) entry which is preliminary data.</text>
</comment>
<protein>
    <submittedName>
        <fullName evidence="1">Uncharacterized protein</fullName>
    </submittedName>
</protein>
<gene>
    <name evidence="1" type="ORF">L6452_39141</name>
</gene>
<reference evidence="1 2" key="2">
    <citation type="journal article" date="2022" name="Mol. Ecol. Resour.">
        <title>The genomes of chicory, endive, great burdock and yacon provide insights into Asteraceae paleo-polyploidization history and plant inulin production.</title>
        <authorList>
            <person name="Fan W."/>
            <person name="Wang S."/>
            <person name="Wang H."/>
            <person name="Wang A."/>
            <person name="Jiang F."/>
            <person name="Liu H."/>
            <person name="Zhao H."/>
            <person name="Xu D."/>
            <person name="Zhang Y."/>
        </authorList>
    </citation>
    <scope>NUCLEOTIDE SEQUENCE [LARGE SCALE GENOMIC DNA]</scope>
    <source>
        <strain evidence="2">cv. Niubang</strain>
    </source>
</reference>
<evidence type="ECO:0000313" key="2">
    <source>
        <dbReference type="Proteomes" id="UP001055879"/>
    </source>
</evidence>
<proteinExistence type="predicted"/>